<dbReference type="GeneID" id="119735513"/>
<dbReference type="InterPro" id="IPR014716">
    <property type="entry name" value="Fibrinogen_a/b/g_C_1"/>
</dbReference>
<accession>A0A914ANY7</accession>
<dbReference type="PANTHER" id="PTHR19143">
    <property type="entry name" value="FIBRINOGEN/TENASCIN/ANGIOPOEITIN"/>
    <property type="match status" value="1"/>
</dbReference>
<proteinExistence type="predicted"/>
<dbReference type="Gene3D" id="3.50.4.10">
    <property type="entry name" value="Hepatocyte Growth Factor"/>
    <property type="match status" value="1"/>
</dbReference>
<dbReference type="Pfam" id="PF00147">
    <property type="entry name" value="Fibrinogen_C"/>
    <property type="match status" value="1"/>
</dbReference>
<feature type="domain" description="Apple" evidence="3">
    <location>
        <begin position="23"/>
        <end position="107"/>
    </location>
</feature>
<protein>
    <submittedName>
        <fullName evidence="5">Uncharacterized protein</fullName>
    </submittedName>
</protein>
<evidence type="ECO:0000259" key="3">
    <source>
        <dbReference type="PROSITE" id="PS50948"/>
    </source>
</evidence>
<dbReference type="InterPro" id="IPR036056">
    <property type="entry name" value="Fibrinogen-like_C"/>
</dbReference>
<dbReference type="Pfam" id="PF00024">
    <property type="entry name" value="PAN_1"/>
    <property type="match status" value="1"/>
</dbReference>
<dbReference type="SUPFAM" id="SSF56496">
    <property type="entry name" value="Fibrinogen C-terminal domain-like"/>
    <property type="match status" value="1"/>
</dbReference>
<dbReference type="InterPro" id="IPR003609">
    <property type="entry name" value="Pan_app"/>
</dbReference>
<dbReference type="Proteomes" id="UP000887568">
    <property type="component" value="Unplaced"/>
</dbReference>
<sequence>MLITLLSAALVLSIKAQNSAHGCSFSLQDPPDFYLAENRALNYSAYQEIHGVSAAMCARNCHLDSPRCASFNYQQASGVCKLNNATRKDRPVDLLELGGSSYYDRSDETLLCSAPLEVYNSSCQMLFRAGHRASGVYTIYPVADSVGVPVYCDMETDGGGWMVIQRRRDGTEDFSRVWVEYQSGFGDMHGEFWLGNDIVRDVTASGSWQLIVDLGDWEGNTAWAEYGEFGLSGSEYQLRVGSYNPASTAGDSLQRVHDGVMFTTKDRDHDSAGGNCADDYPGAWWFVLCLESHLNGVYRERGYINEGKGIIWGRWKGFHESLKQCSMKIREVKCYHRLP</sequence>
<dbReference type="PROSITE" id="PS50948">
    <property type="entry name" value="PAN"/>
    <property type="match status" value="1"/>
</dbReference>
<dbReference type="SMART" id="SM00186">
    <property type="entry name" value="FBG"/>
    <property type="match status" value="1"/>
</dbReference>
<dbReference type="RefSeq" id="XP_038065154.1">
    <property type="nucleotide sequence ID" value="XM_038209226.1"/>
</dbReference>
<dbReference type="AlphaFoldDB" id="A0A914ANY7"/>
<dbReference type="PROSITE" id="PS00514">
    <property type="entry name" value="FIBRINOGEN_C_1"/>
    <property type="match status" value="1"/>
</dbReference>
<evidence type="ECO:0000313" key="5">
    <source>
        <dbReference type="EnsemblMetazoa" id="XP_038065154.1"/>
    </source>
</evidence>
<evidence type="ECO:0000256" key="2">
    <source>
        <dbReference type="SAM" id="SignalP"/>
    </source>
</evidence>
<dbReference type="Gene3D" id="3.90.215.10">
    <property type="entry name" value="Gamma Fibrinogen, chain A, domain 1"/>
    <property type="match status" value="1"/>
</dbReference>
<keyword evidence="2" id="KW-0732">Signal</keyword>
<dbReference type="InterPro" id="IPR002181">
    <property type="entry name" value="Fibrinogen_a/b/g_C_dom"/>
</dbReference>
<dbReference type="SMART" id="SM00473">
    <property type="entry name" value="PAN_AP"/>
    <property type="match status" value="1"/>
</dbReference>
<evidence type="ECO:0000313" key="6">
    <source>
        <dbReference type="Proteomes" id="UP000887568"/>
    </source>
</evidence>
<evidence type="ECO:0000256" key="1">
    <source>
        <dbReference type="ARBA" id="ARBA00023157"/>
    </source>
</evidence>
<name>A0A914ANY7_PATMI</name>
<feature type="domain" description="Fibrinogen C-terminal" evidence="4">
    <location>
        <begin position="114"/>
        <end position="333"/>
    </location>
</feature>
<feature type="chain" id="PRO_5037264698" evidence="2">
    <location>
        <begin position="17"/>
        <end position="339"/>
    </location>
</feature>
<keyword evidence="6" id="KW-1185">Reference proteome</keyword>
<reference evidence="5" key="1">
    <citation type="submission" date="2022-11" db="UniProtKB">
        <authorList>
            <consortium name="EnsemblMetazoa"/>
        </authorList>
    </citation>
    <scope>IDENTIFICATION</scope>
</reference>
<dbReference type="CDD" id="cd00087">
    <property type="entry name" value="FReD"/>
    <property type="match status" value="1"/>
</dbReference>
<evidence type="ECO:0000259" key="4">
    <source>
        <dbReference type="PROSITE" id="PS51406"/>
    </source>
</evidence>
<feature type="signal peptide" evidence="2">
    <location>
        <begin position="1"/>
        <end position="16"/>
    </location>
</feature>
<dbReference type="SUPFAM" id="SSF57414">
    <property type="entry name" value="Hairpin loop containing domain-like"/>
    <property type="match status" value="1"/>
</dbReference>
<dbReference type="NCBIfam" id="NF040941">
    <property type="entry name" value="GGGWT_bact"/>
    <property type="match status" value="1"/>
</dbReference>
<keyword evidence="1" id="KW-1015">Disulfide bond</keyword>
<dbReference type="PROSITE" id="PS51406">
    <property type="entry name" value="FIBRINOGEN_C_2"/>
    <property type="match status" value="1"/>
</dbReference>
<dbReference type="OMA" id="GAWWFVL"/>
<dbReference type="InterPro" id="IPR050373">
    <property type="entry name" value="Fibrinogen_C-term_domain"/>
</dbReference>
<organism evidence="5 6">
    <name type="scientific">Patiria miniata</name>
    <name type="common">Bat star</name>
    <name type="synonym">Asterina miniata</name>
    <dbReference type="NCBI Taxonomy" id="46514"/>
    <lineage>
        <taxon>Eukaryota</taxon>
        <taxon>Metazoa</taxon>
        <taxon>Echinodermata</taxon>
        <taxon>Eleutherozoa</taxon>
        <taxon>Asterozoa</taxon>
        <taxon>Asteroidea</taxon>
        <taxon>Valvatacea</taxon>
        <taxon>Valvatida</taxon>
        <taxon>Asterinidae</taxon>
        <taxon>Patiria</taxon>
    </lineage>
</organism>
<dbReference type="GO" id="GO:0005615">
    <property type="term" value="C:extracellular space"/>
    <property type="evidence" value="ECO:0007669"/>
    <property type="project" value="TreeGrafter"/>
</dbReference>
<dbReference type="InterPro" id="IPR020837">
    <property type="entry name" value="Fibrinogen_CS"/>
</dbReference>
<dbReference type="OrthoDB" id="6145874at2759"/>
<dbReference type="EnsemblMetazoa" id="XM_038209226.1">
    <property type="protein sequence ID" value="XP_038065154.1"/>
    <property type="gene ID" value="LOC119735513"/>
</dbReference>
<dbReference type="CDD" id="cd01099">
    <property type="entry name" value="PAN_AP_HGF"/>
    <property type="match status" value="1"/>
</dbReference>